<sequence length="99" mass="10566">MKSTIKVTKWVAGGIEALLGIPVLGASIILSLAWTPLIAMLTFHIVNLVLSKKENLPITGSILGIVGNAIGWIPFVGMIMHILTAIFVMIEAAKTEVDE</sequence>
<name>L1QCR1_9CLOT</name>
<evidence type="ECO:0000313" key="3">
    <source>
        <dbReference type="Proteomes" id="UP000010420"/>
    </source>
</evidence>
<keyword evidence="1" id="KW-0472">Membrane</keyword>
<feature type="transmembrane region" description="Helical" evidence="1">
    <location>
        <begin position="62"/>
        <end position="90"/>
    </location>
</feature>
<dbReference type="Proteomes" id="UP000010420">
    <property type="component" value="Unassembled WGS sequence"/>
</dbReference>
<organism evidence="2 3">
    <name type="scientific">Clostridium celatum DSM 1785</name>
    <dbReference type="NCBI Taxonomy" id="545697"/>
    <lineage>
        <taxon>Bacteria</taxon>
        <taxon>Bacillati</taxon>
        <taxon>Bacillota</taxon>
        <taxon>Clostridia</taxon>
        <taxon>Eubacteriales</taxon>
        <taxon>Clostridiaceae</taxon>
        <taxon>Clostridium</taxon>
    </lineage>
</organism>
<gene>
    <name evidence="2" type="ORF">HMPREF0216_02345</name>
</gene>
<dbReference type="AlphaFoldDB" id="L1QCR1"/>
<comment type="caution">
    <text evidence="2">The sequence shown here is derived from an EMBL/GenBank/DDBJ whole genome shotgun (WGS) entry which is preliminary data.</text>
</comment>
<proteinExistence type="predicted"/>
<evidence type="ECO:0000313" key="2">
    <source>
        <dbReference type="EMBL" id="EKY25763.1"/>
    </source>
</evidence>
<keyword evidence="1" id="KW-1133">Transmembrane helix</keyword>
<dbReference type="RefSeq" id="WP_005214123.1">
    <property type="nucleotide sequence ID" value="NZ_KB291655.1"/>
</dbReference>
<dbReference type="eggNOG" id="ENOG50331FV">
    <property type="taxonomic scope" value="Bacteria"/>
</dbReference>
<protein>
    <submittedName>
        <fullName evidence="2">Uncharacterized protein</fullName>
    </submittedName>
</protein>
<evidence type="ECO:0000256" key="1">
    <source>
        <dbReference type="SAM" id="Phobius"/>
    </source>
</evidence>
<accession>L1QCR1</accession>
<dbReference type="EMBL" id="AMEZ01000064">
    <property type="protein sequence ID" value="EKY25763.1"/>
    <property type="molecule type" value="Genomic_DNA"/>
</dbReference>
<reference evidence="2 3" key="1">
    <citation type="submission" date="2012-05" db="EMBL/GenBank/DDBJ databases">
        <authorList>
            <person name="Weinstock G."/>
            <person name="Sodergren E."/>
            <person name="Lobos E.A."/>
            <person name="Fulton L."/>
            <person name="Fulton R."/>
            <person name="Courtney L."/>
            <person name="Fronick C."/>
            <person name="O'Laughlin M."/>
            <person name="Godfrey J."/>
            <person name="Wilson R.M."/>
            <person name="Miner T."/>
            <person name="Farmer C."/>
            <person name="Delehaunty K."/>
            <person name="Cordes M."/>
            <person name="Minx P."/>
            <person name="Tomlinson C."/>
            <person name="Chen J."/>
            <person name="Wollam A."/>
            <person name="Pepin K.H."/>
            <person name="Bhonagiri V."/>
            <person name="Zhang X."/>
            <person name="Suruliraj S."/>
            <person name="Warren W."/>
            <person name="Mitreva M."/>
            <person name="Mardis E.R."/>
            <person name="Wilson R.K."/>
        </authorList>
    </citation>
    <scope>NUCLEOTIDE SEQUENCE [LARGE SCALE GENOMIC DNA]</scope>
    <source>
        <strain evidence="2 3">DSM 1785</strain>
    </source>
</reference>
<keyword evidence="3" id="KW-1185">Reference proteome</keyword>
<dbReference type="HOGENOM" id="CLU_158501_0_0_9"/>
<feature type="transmembrane region" description="Helical" evidence="1">
    <location>
        <begin position="28"/>
        <end position="50"/>
    </location>
</feature>
<dbReference type="STRING" id="545697.HMPREF0216_02345"/>
<dbReference type="PATRIC" id="fig|545697.3.peg.2307"/>
<dbReference type="OrthoDB" id="1925744at2"/>
<keyword evidence="1" id="KW-0812">Transmembrane</keyword>